<name>A0ABT2AAJ7_9BURK</name>
<keyword evidence="1" id="KW-0732">Signal</keyword>
<dbReference type="SUPFAM" id="SSF56601">
    <property type="entry name" value="beta-lactamase/transpeptidase-like"/>
    <property type="match status" value="1"/>
</dbReference>
<sequence>MQQGRRKVLGMALLGMLDPLMAATPCPAGAAVAAMPAALKRTLDRELAAIVANPACELASLSVLAIRDGRIAYEAQFGRRSIGVNGLSDKPVDAHTLFRIASISKMMTTLGLMRLVEEGKVNLDADVSGYLGFSLRNPHFPDQPILLRHLLTHTSSLRDEAGYSWGADTALKDVLVPGSRLYGEGKMWAANAGPSAYFTYCNLGWGVIGTLMEKVSGERFDRLMRRLLIEPLGLHAGYNPSELPASDIANIATLYRKRTVDTEVWDANGPWIAQADDYSSKPPAPPPGIERYVVGANATPFSPTGGLRISARDMGSVMRMLMNGGVHDCRRILQQATLDRMFARQWTYQEAMSGKGANGDSLDGLFNCWGLGNEQFPDDPAKRTRLVEGGGFAAVGHLGDAYGLMSVFAADLKKRNGMIALVGGTSTDPLAYKGAYSSLARFQEQILTAMHRGAILVRA</sequence>
<feature type="signal peptide" evidence="1">
    <location>
        <begin position="1"/>
        <end position="22"/>
    </location>
</feature>
<comment type="caution">
    <text evidence="3">The sequence shown here is derived from an EMBL/GenBank/DDBJ whole genome shotgun (WGS) entry which is preliminary data.</text>
</comment>
<protein>
    <submittedName>
        <fullName evidence="3">Beta-lactamase family protein</fullName>
    </submittedName>
</protein>
<dbReference type="PANTHER" id="PTHR43283">
    <property type="entry name" value="BETA-LACTAMASE-RELATED"/>
    <property type="match status" value="1"/>
</dbReference>
<keyword evidence="4" id="KW-1185">Reference proteome</keyword>
<dbReference type="InterPro" id="IPR001466">
    <property type="entry name" value="Beta-lactam-related"/>
</dbReference>
<proteinExistence type="predicted"/>
<evidence type="ECO:0000313" key="3">
    <source>
        <dbReference type="EMBL" id="MCS0591230.1"/>
    </source>
</evidence>
<organism evidence="3 4">
    <name type="scientific">Massilia norwichensis</name>
    <dbReference type="NCBI Taxonomy" id="1442366"/>
    <lineage>
        <taxon>Bacteria</taxon>
        <taxon>Pseudomonadati</taxon>
        <taxon>Pseudomonadota</taxon>
        <taxon>Betaproteobacteria</taxon>
        <taxon>Burkholderiales</taxon>
        <taxon>Oxalobacteraceae</taxon>
        <taxon>Telluria group</taxon>
        <taxon>Massilia</taxon>
    </lineage>
</organism>
<accession>A0ABT2AAJ7</accession>
<reference evidence="3 4" key="1">
    <citation type="submission" date="2022-08" db="EMBL/GenBank/DDBJ databases">
        <title>Reclassification of Massilia species as members of the genera Telluria, Duganella, Pseudoduganella, Mokoshia gen. nov. and Zemynaea gen. nov. using orthogonal and non-orthogonal genome-based approaches.</title>
        <authorList>
            <person name="Bowman J.P."/>
        </authorList>
    </citation>
    <scope>NUCLEOTIDE SEQUENCE [LARGE SCALE GENOMIC DNA]</scope>
    <source>
        <strain evidence="3 4">LMG 28164</strain>
    </source>
</reference>
<dbReference type="Pfam" id="PF00144">
    <property type="entry name" value="Beta-lactamase"/>
    <property type="match status" value="1"/>
</dbReference>
<dbReference type="RefSeq" id="WP_258846996.1">
    <property type="nucleotide sequence ID" value="NZ_JANUGX010000024.1"/>
</dbReference>
<feature type="chain" id="PRO_5046781284" evidence="1">
    <location>
        <begin position="23"/>
        <end position="459"/>
    </location>
</feature>
<evidence type="ECO:0000313" key="4">
    <source>
        <dbReference type="Proteomes" id="UP001205560"/>
    </source>
</evidence>
<dbReference type="Proteomes" id="UP001205560">
    <property type="component" value="Unassembled WGS sequence"/>
</dbReference>
<dbReference type="InterPro" id="IPR012338">
    <property type="entry name" value="Beta-lactam/transpept-like"/>
</dbReference>
<evidence type="ECO:0000256" key="1">
    <source>
        <dbReference type="SAM" id="SignalP"/>
    </source>
</evidence>
<dbReference type="PANTHER" id="PTHR43283:SF3">
    <property type="entry name" value="BETA-LACTAMASE FAMILY PROTEIN (AFU_ORTHOLOGUE AFUA_5G07500)"/>
    <property type="match status" value="1"/>
</dbReference>
<dbReference type="InterPro" id="IPR050789">
    <property type="entry name" value="Diverse_Enzym_Activities"/>
</dbReference>
<evidence type="ECO:0000259" key="2">
    <source>
        <dbReference type="Pfam" id="PF00144"/>
    </source>
</evidence>
<dbReference type="EMBL" id="JANUGX010000024">
    <property type="protein sequence ID" value="MCS0591230.1"/>
    <property type="molecule type" value="Genomic_DNA"/>
</dbReference>
<gene>
    <name evidence="3" type="ORF">NX782_18740</name>
</gene>
<feature type="domain" description="Beta-lactamase-related" evidence="2">
    <location>
        <begin position="57"/>
        <end position="427"/>
    </location>
</feature>
<dbReference type="Gene3D" id="3.40.710.10">
    <property type="entry name" value="DD-peptidase/beta-lactamase superfamily"/>
    <property type="match status" value="1"/>
</dbReference>